<reference evidence="2" key="1">
    <citation type="submission" date="2025-08" db="UniProtKB">
        <authorList>
            <consortium name="RefSeq"/>
        </authorList>
    </citation>
    <scope>IDENTIFICATION</scope>
    <source>
        <tissue evidence="2">Entire body</tissue>
    </source>
</reference>
<dbReference type="AlphaFoldDB" id="A0A1W4WXP9"/>
<dbReference type="GeneID" id="108736833"/>
<organism evidence="1 2">
    <name type="scientific">Agrilus planipennis</name>
    <name type="common">Emerald ash borer</name>
    <name type="synonym">Agrilus marcopoli</name>
    <dbReference type="NCBI Taxonomy" id="224129"/>
    <lineage>
        <taxon>Eukaryota</taxon>
        <taxon>Metazoa</taxon>
        <taxon>Ecdysozoa</taxon>
        <taxon>Arthropoda</taxon>
        <taxon>Hexapoda</taxon>
        <taxon>Insecta</taxon>
        <taxon>Pterygota</taxon>
        <taxon>Neoptera</taxon>
        <taxon>Endopterygota</taxon>
        <taxon>Coleoptera</taxon>
        <taxon>Polyphaga</taxon>
        <taxon>Elateriformia</taxon>
        <taxon>Buprestoidea</taxon>
        <taxon>Buprestidae</taxon>
        <taxon>Agrilinae</taxon>
        <taxon>Agrilus</taxon>
    </lineage>
</organism>
<name>A0A1W4WXP9_AGRPL</name>
<dbReference type="STRING" id="224129.A0A1W4WXP9"/>
<evidence type="ECO:0000313" key="1">
    <source>
        <dbReference type="Proteomes" id="UP000192223"/>
    </source>
</evidence>
<sequence length="249" mass="28927">MQSLENDFGCNFLALVQEVICGRIEPIKNKKWLDELNEYNIRLMDVWDCDDPISILIGADVAGKILTGCHKELKSGLVAFETLLGWTIMGAVRQENVREISTVTAISLYLKNCDLKDLWTLDMLGIRDPMTHRIFKQQKKLMYREFLETVSINSENRYEVQLLWSENHPPLSDNKSVAIKRLQTTTKKLRIEGRYEAYDAVFKEWLAEGIIERVLDKEMDIWGHYLPHRHVVKERSTTVIRPVFDASAK</sequence>
<dbReference type="PANTHER" id="PTHR47331:SF5">
    <property type="entry name" value="RIBONUCLEASE H"/>
    <property type="match status" value="1"/>
</dbReference>
<proteinExistence type="predicted"/>
<protein>
    <submittedName>
        <fullName evidence="2">Uncharacterized protein LOC108736833</fullName>
    </submittedName>
</protein>
<keyword evidence="1" id="KW-1185">Reference proteome</keyword>
<dbReference type="InParanoid" id="A0A1W4WXP9"/>
<dbReference type="OrthoDB" id="416987at2759"/>
<dbReference type="PANTHER" id="PTHR47331">
    <property type="entry name" value="PHD-TYPE DOMAIN-CONTAINING PROTEIN"/>
    <property type="match status" value="1"/>
</dbReference>
<dbReference type="RefSeq" id="XP_018324923.1">
    <property type="nucleotide sequence ID" value="XM_018469421.1"/>
</dbReference>
<accession>A0A1W4WXP9</accession>
<gene>
    <name evidence="2" type="primary">LOC108736833</name>
</gene>
<dbReference type="KEGG" id="apln:108736833"/>
<evidence type="ECO:0000313" key="2">
    <source>
        <dbReference type="RefSeq" id="XP_018324923.1"/>
    </source>
</evidence>
<dbReference type="Proteomes" id="UP000192223">
    <property type="component" value="Unplaced"/>
</dbReference>